<keyword evidence="1" id="KW-0472">Membrane</keyword>
<keyword evidence="1" id="KW-1133">Transmembrane helix</keyword>
<keyword evidence="3" id="KW-1185">Reference proteome</keyword>
<feature type="transmembrane region" description="Helical" evidence="1">
    <location>
        <begin position="139"/>
        <end position="156"/>
    </location>
</feature>
<protein>
    <submittedName>
        <fullName evidence="2">Uncharacterized protein</fullName>
    </submittedName>
</protein>
<organism evidence="2 3">
    <name type="scientific">Rehmannia glutinosa</name>
    <name type="common">Chinese foxglove</name>
    <dbReference type="NCBI Taxonomy" id="99300"/>
    <lineage>
        <taxon>Eukaryota</taxon>
        <taxon>Viridiplantae</taxon>
        <taxon>Streptophyta</taxon>
        <taxon>Embryophyta</taxon>
        <taxon>Tracheophyta</taxon>
        <taxon>Spermatophyta</taxon>
        <taxon>Magnoliopsida</taxon>
        <taxon>eudicotyledons</taxon>
        <taxon>Gunneridae</taxon>
        <taxon>Pentapetalae</taxon>
        <taxon>asterids</taxon>
        <taxon>lamiids</taxon>
        <taxon>Lamiales</taxon>
        <taxon>Orobanchaceae</taxon>
        <taxon>Rehmannieae</taxon>
        <taxon>Rehmannia</taxon>
    </lineage>
</organism>
<feature type="transmembrane region" description="Helical" evidence="1">
    <location>
        <begin position="162"/>
        <end position="192"/>
    </location>
</feature>
<dbReference type="PANTHER" id="PTHR33133">
    <property type="entry name" value="OS08G0107100 PROTEIN-RELATED"/>
    <property type="match status" value="1"/>
</dbReference>
<feature type="transmembrane region" description="Helical" evidence="1">
    <location>
        <begin position="68"/>
        <end position="89"/>
    </location>
</feature>
<dbReference type="EMBL" id="JABTTQ020000999">
    <property type="protein sequence ID" value="KAK6136955.1"/>
    <property type="molecule type" value="Genomic_DNA"/>
</dbReference>
<gene>
    <name evidence="2" type="ORF">DH2020_029300</name>
</gene>
<reference evidence="2 3" key="1">
    <citation type="journal article" date="2021" name="Comput. Struct. Biotechnol. J.">
        <title>De novo genome assembly of the potent medicinal plant Rehmannia glutinosa using nanopore technology.</title>
        <authorList>
            <person name="Ma L."/>
            <person name="Dong C."/>
            <person name="Song C."/>
            <person name="Wang X."/>
            <person name="Zheng X."/>
            <person name="Niu Y."/>
            <person name="Chen S."/>
            <person name="Feng W."/>
        </authorList>
    </citation>
    <scope>NUCLEOTIDE SEQUENCE [LARGE SCALE GENOMIC DNA]</scope>
    <source>
        <strain evidence="2">DH-2019</strain>
    </source>
</reference>
<name>A0ABR0VP03_REHGL</name>
<sequence length="303" mass="33787">MKFSEVLGFLIILKESIKLVRKNGILLASILILSNLLPSILLLLFLHFYRSVTDHVTDSGTNPTQQTLIIYISLLLAVEIAFLIAYFIISHVSGIATILVSSASYTGTNLSSKDLFSSIKRTWTKPLSFRFSVSAHSSARYLSIIFILVILIVVMYPNIFTISIAIIIGTMIFVFQLYAAVVSVLSIVVSVLEDRTKLEALEKAGNLVKGQHLHGFMLNLFFNLVFLIIFLVLYLGDKGSMSLIKYGLFFVNSISVLKTVLLMAYTVLYFQCKKHHGEEIDVLGNLDQYTKLSTTTDLGNDIP</sequence>
<evidence type="ECO:0000313" key="2">
    <source>
        <dbReference type="EMBL" id="KAK6136955.1"/>
    </source>
</evidence>
<evidence type="ECO:0000313" key="3">
    <source>
        <dbReference type="Proteomes" id="UP001318860"/>
    </source>
</evidence>
<accession>A0ABR0VP03</accession>
<dbReference type="Proteomes" id="UP001318860">
    <property type="component" value="Unassembled WGS sequence"/>
</dbReference>
<keyword evidence="1" id="KW-0812">Transmembrane</keyword>
<feature type="transmembrane region" description="Helical" evidence="1">
    <location>
        <begin position="213"/>
        <end position="235"/>
    </location>
</feature>
<comment type="caution">
    <text evidence="2">The sequence shown here is derived from an EMBL/GenBank/DDBJ whole genome shotgun (WGS) entry which is preliminary data.</text>
</comment>
<dbReference type="PANTHER" id="PTHR33133:SF1">
    <property type="entry name" value="EXPRESSED PROTEIN-RELATED"/>
    <property type="match status" value="1"/>
</dbReference>
<feature type="transmembrane region" description="Helical" evidence="1">
    <location>
        <begin position="24"/>
        <end position="48"/>
    </location>
</feature>
<feature type="transmembrane region" description="Helical" evidence="1">
    <location>
        <begin position="247"/>
        <end position="270"/>
    </location>
</feature>
<evidence type="ECO:0000256" key="1">
    <source>
        <dbReference type="SAM" id="Phobius"/>
    </source>
</evidence>
<proteinExistence type="predicted"/>